<comment type="caution">
    <text evidence="4">The sequence shown here is derived from an EMBL/GenBank/DDBJ whole genome shotgun (WGS) entry which is preliminary data.</text>
</comment>
<evidence type="ECO:0000256" key="2">
    <source>
        <dbReference type="SAM" id="SignalP"/>
    </source>
</evidence>
<feature type="transmembrane region" description="Helical" evidence="1">
    <location>
        <begin position="138"/>
        <end position="159"/>
    </location>
</feature>
<reference evidence="4 5" key="1">
    <citation type="journal article" date="2024" name="J Genomics">
        <title>Draft genome sequencing and assembly of Favolaschia claudopus CIRM-BRFM 2984 isolated from oak limbs.</title>
        <authorList>
            <person name="Navarro D."/>
            <person name="Drula E."/>
            <person name="Chaduli D."/>
            <person name="Cazenave R."/>
            <person name="Ahrendt S."/>
            <person name="Wang J."/>
            <person name="Lipzen A."/>
            <person name="Daum C."/>
            <person name="Barry K."/>
            <person name="Grigoriev I.V."/>
            <person name="Favel A."/>
            <person name="Rosso M.N."/>
            <person name="Martin F."/>
        </authorList>
    </citation>
    <scope>NUCLEOTIDE SEQUENCE [LARGE SCALE GENOMIC DNA]</scope>
    <source>
        <strain evidence="4 5">CIRM-BRFM 2984</strain>
    </source>
</reference>
<feature type="transmembrane region" description="Helical" evidence="1">
    <location>
        <begin position="165"/>
        <end position="186"/>
    </location>
</feature>
<keyword evidence="1" id="KW-1133">Transmembrane helix</keyword>
<keyword evidence="2" id="KW-0732">Signal</keyword>
<dbReference type="EMBL" id="JAWWNJ010000017">
    <property type="protein sequence ID" value="KAK7038454.1"/>
    <property type="molecule type" value="Genomic_DNA"/>
</dbReference>
<protein>
    <recommendedName>
        <fullName evidence="3">DUF6535 domain-containing protein</fullName>
    </recommendedName>
</protein>
<evidence type="ECO:0000259" key="3">
    <source>
        <dbReference type="Pfam" id="PF20153"/>
    </source>
</evidence>
<dbReference type="Proteomes" id="UP001362999">
    <property type="component" value="Unassembled WGS sequence"/>
</dbReference>
<dbReference type="Pfam" id="PF20153">
    <property type="entry name" value="DUF6535"/>
    <property type="match status" value="1"/>
</dbReference>
<evidence type="ECO:0000313" key="5">
    <source>
        <dbReference type="Proteomes" id="UP001362999"/>
    </source>
</evidence>
<keyword evidence="1" id="KW-0472">Membrane</keyword>
<keyword evidence="1" id="KW-0812">Transmembrane</keyword>
<feature type="signal peptide" evidence="2">
    <location>
        <begin position="1"/>
        <end position="16"/>
    </location>
</feature>
<dbReference type="InterPro" id="IPR045338">
    <property type="entry name" value="DUF6535"/>
</dbReference>
<evidence type="ECO:0000256" key="1">
    <source>
        <dbReference type="SAM" id="Phobius"/>
    </source>
</evidence>
<keyword evidence="5" id="KW-1185">Reference proteome</keyword>
<dbReference type="AlphaFoldDB" id="A0AAW0CI25"/>
<proteinExistence type="predicted"/>
<sequence length="853" mass="96387">MEGMLIFAGLFSAVLTAFLVESYKTLNRDPEDLTVLLLARISEQIVASANGSSSAIPLPLTFDDDAGPTRAAFACNALWFLSLGLSLSCALIATLVEQWAREFLHRTDIHSAPIIRARVFSFLYYGLRRFNMHAIVDIIPLLLHLALLLFFSGLVAFLIPVNTAIAIIAAAMLFIVATAYSILTVFPLRYLDSPYRTPLTGAFWNLHQYFKMKWHHWRRVQKHTEIAAQSAPRRETMIVALTRAATEVSEDRKSRDLEALTWTVKSLADDTELEPFVDAIPDILWGPEGRRETYYDVFRTLVSDPQTTLGSRIVALSKSCERGLLSPTTLKRRRIICIKAIWSIVPFLSSSDLSEILLGTFAQQYKIVTSDGEADLEILAFSHSMWALIRWKMFENEKLLLNLRINYLEGCKPASKILDTMDFKPALSFVRYIDRLWRGLAPVDHSTRMNKIRDRLETAPYLNLFDYFRSAITLHTLPYFFHSTLKFIELPKATPAAARVDFDDTFSVAMYCTLKTHNTPVPGWRDTLVQELLRYWPQQGGSHGIVLHPNFVRYLNDRTSDKAVLDAMTPLAQEAQLWEVFANHLETDNTALDLPDTLTAMWRLLSLGFYPPHSLVSRFLDACLDLDIPSVPTVVAMLKANYLCHRDSMLCITDPANSMHRWLAATTVLLPINAESEGINAAADRFSLAVDRQMIIGESNPYVVLYTEFLEACARSTETGFSHAKAARTFRFINPPIQPSQVVHKTNQIRFAAALRDFFESPLCADLRAFVVNDSPMTSKSIHGNLENFGLWLDDPTAREIVVTTLTQYAEEMASLGAQDEENVLARVREILEDLNQPFKNESTSSGTIFKFI</sequence>
<organism evidence="4 5">
    <name type="scientific">Favolaschia claudopus</name>
    <dbReference type="NCBI Taxonomy" id="2862362"/>
    <lineage>
        <taxon>Eukaryota</taxon>
        <taxon>Fungi</taxon>
        <taxon>Dikarya</taxon>
        <taxon>Basidiomycota</taxon>
        <taxon>Agaricomycotina</taxon>
        <taxon>Agaricomycetes</taxon>
        <taxon>Agaricomycetidae</taxon>
        <taxon>Agaricales</taxon>
        <taxon>Marasmiineae</taxon>
        <taxon>Mycenaceae</taxon>
        <taxon>Favolaschia</taxon>
    </lineage>
</organism>
<feature type="chain" id="PRO_5043384747" description="DUF6535 domain-containing protein" evidence="2">
    <location>
        <begin position="17"/>
        <end position="853"/>
    </location>
</feature>
<name>A0AAW0CI25_9AGAR</name>
<gene>
    <name evidence="4" type="ORF">R3P38DRAFT_545383</name>
</gene>
<accession>A0AAW0CI25</accession>
<feature type="domain" description="DUF6535" evidence="3">
    <location>
        <begin position="1"/>
        <end position="159"/>
    </location>
</feature>
<evidence type="ECO:0000313" key="4">
    <source>
        <dbReference type="EMBL" id="KAK7038454.1"/>
    </source>
</evidence>
<feature type="transmembrane region" description="Helical" evidence="1">
    <location>
        <begin position="77"/>
        <end position="96"/>
    </location>
</feature>